<evidence type="ECO:0000256" key="3">
    <source>
        <dbReference type="ARBA" id="ARBA00022475"/>
    </source>
</evidence>
<dbReference type="GO" id="GO:0015871">
    <property type="term" value="P:choline transport"/>
    <property type="evidence" value="ECO:0007669"/>
    <property type="project" value="TreeGrafter"/>
</dbReference>
<dbReference type="SUPFAM" id="SSF161098">
    <property type="entry name" value="MetI-like"/>
    <property type="match status" value="1"/>
</dbReference>
<feature type="transmembrane region" description="Helical" evidence="7">
    <location>
        <begin position="143"/>
        <end position="169"/>
    </location>
</feature>
<feature type="transmembrane region" description="Helical" evidence="7">
    <location>
        <begin position="73"/>
        <end position="92"/>
    </location>
</feature>
<evidence type="ECO:0000256" key="5">
    <source>
        <dbReference type="ARBA" id="ARBA00022989"/>
    </source>
</evidence>
<evidence type="ECO:0000256" key="7">
    <source>
        <dbReference type="RuleBase" id="RU363032"/>
    </source>
</evidence>
<dbReference type="InterPro" id="IPR000515">
    <property type="entry name" value="MetI-like"/>
</dbReference>
<feature type="transmembrane region" description="Helical" evidence="7">
    <location>
        <begin position="253"/>
        <end position="274"/>
    </location>
</feature>
<dbReference type="Proteomes" id="UP000286287">
    <property type="component" value="Unassembled WGS sequence"/>
</dbReference>
<dbReference type="GO" id="GO:0043190">
    <property type="term" value="C:ATP-binding cassette (ABC) transporter complex"/>
    <property type="evidence" value="ECO:0007669"/>
    <property type="project" value="TreeGrafter"/>
</dbReference>
<dbReference type="CDD" id="cd06261">
    <property type="entry name" value="TM_PBP2"/>
    <property type="match status" value="1"/>
</dbReference>
<feature type="domain" description="ABC transmembrane type-1" evidence="9">
    <location>
        <begin position="95"/>
        <end position="274"/>
    </location>
</feature>
<keyword evidence="5 7" id="KW-1133">Transmembrane helix</keyword>
<dbReference type="GO" id="GO:0005275">
    <property type="term" value="F:amine transmembrane transporter activity"/>
    <property type="evidence" value="ECO:0007669"/>
    <property type="project" value="TreeGrafter"/>
</dbReference>
<comment type="similarity">
    <text evidence="7">Belongs to the binding-protein-dependent transport system permease family.</text>
</comment>
<dbReference type="InterPro" id="IPR035906">
    <property type="entry name" value="MetI-like_sf"/>
</dbReference>
<dbReference type="AlphaFoldDB" id="A0A418VGN9"/>
<dbReference type="FunFam" id="1.10.3720.10:FF:000001">
    <property type="entry name" value="Glycine betaine ABC transporter, permease"/>
    <property type="match status" value="1"/>
</dbReference>
<keyword evidence="6 7" id="KW-0472">Membrane</keyword>
<keyword evidence="11" id="KW-1185">Reference proteome</keyword>
<keyword evidence="3" id="KW-1003">Cell membrane</keyword>
<comment type="caution">
    <text evidence="10">The sequence shown here is derived from an EMBL/GenBank/DDBJ whole genome shotgun (WGS) entry which is preliminary data.</text>
</comment>
<proteinExistence type="inferred from homology"/>
<evidence type="ECO:0000256" key="1">
    <source>
        <dbReference type="ARBA" id="ARBA00004141"/>
    </source>
</evidence>
<evidence type="ECO:0000256" key="6">
    <source>
        <dbReference type="ARBA" id="ARBA00023136"/>
    </source>
</evidence>
<evidence type="ECO:0000256" key="2">
    <source>
        <dbReference type="ARBA" id="ARBA00022448"/>
    </source>
</evidence>
<dbReference type="PANTHER" id="PTHR47737:SF1">
    <property type="entry name" value="GLYCINE BETAINE_PROLINE BETAINE TRANSPORT SYSTEM PERMEASE PROTEIN PROW"/>
    <property type="match status" value="1"/>
</dbReference>
<dbReference type="GO" id="GO:0015226">
    <property type="term" value="F:carnitine transmembrane transporter activity"/>
    <property type="evidence" value="ECO:0007669"/>
    <property type="project" value="TreeGrafter"/>
</dbReference>
<reference evidence="10 11" key="1">
    <citation type="submission" date="2018-09" db="EMBL/GenBank/DDBJ databases">
        <authorList>
            <person name="Zhu H."/>
        </authorList>
    </citation>
    <scope>NUCLEOTIDE SEQUENCE [LARGE SCALE GENOMIC DNA]</scope>
    <source>
        <strain evidence="10 11">K2S05-167</strain>
    </source>
</reference>
<feature type="transmembrane region" description="Helical" evidence="7">
    <location>
        <begin position="101"/>
        <end position="123"/>
    </location>
</feature>
<accession>A0A418VGN9</accession>
<dbReference type="PROSITE" id="PS50928">
    <property type="entry name" value="ABC_TM1"/>
    <property type="match status" value="1"/>
</dbReference>
<dbReference type="PANTHER" id="PTHR47737">
    <property type="entry name" value="GLYCINE BETAINE/PROLINE BETAINE TRANSPORT SYSTEM PERMEASE PROTEIN PROW"/>
    <property type="match status" value="1"/>
</dbReference>
<evidence type="ECO:0000313" key="11">
    <source>
        <dbReference type="Proteomes" id="UP000286287"/>
    </source>
</evidence>
<evidence type="ECO:0000259" key="9">
    <source>
        <dbReference type="PROSITE" id="PS50928"/>
    </source>
</evidence>
<feature type="region of interest" description="Disordered" evidence="8">
    <location>
        <begin position="281"/>
        <end position="310"/>
    </location>
</feature>
<dbReference type="OrthoDB" id="9806809at2"/>
<evidence type="ECO:0000313" key="10">
    <source>
        <dbReference type="EMBL" id="RJF75254.1"/>
    </source>
</evidence>
<dbReference type="RefSeq" id="WP_119760518.1">
    <property type="nucleotide sequence ID" value="NZ_QYUJ01000006.1"/>
</dbReference>
<feature type="transmembrane region" description="Helical" evidence="7">
    <location>
        <begin position="221"/>
        <end position="241"/>
    </location>
</feature>
<feature type="transmembrane region" description="Helical" evidence="7">
    <location>
        <begin position="49"/>
        <end position="67"/>
    </location>
</feature>
<comment type="subcellular location">
    <subcellularLocation>
        <location evidence="7">Cell membrane</location>
        <topology evidence="7">Multi-pass membrane protein</topology>
    </subcellularLocation>
    <subcellularLocation>
        <location evidence="1">Membrane</location>
        <topology evidence="1">Multi-pass membrane protein</topology>
    </subcellularLocation>
</comment>
<gene>
    <name evidence="10" type="ORF">D3875_01755</name>
</gene>
<organism evidence="10 11">
    <name type="scientific">Deinococcus cavernae</name>
    <dbReference type="NCBI Taxonomy" id="2320857"/>
    <lineage>
        <taxon>Bacteria</taxon>
        <taxon>Thermotogati</taxon>
        <taxon>Deinococcota</taxon>
        <taxon>Deinococci</taxon>
        <taxon>Deinococcales</taxon>
        <taxon>Deinococcaceae</taxon>
        <taxon>Deinococcus</taxon>
    </lineage>
</organism>
<name>A0A418VGN9_9DEIO</name>
<protein>
    <submittedName>
        <fullName evidence="10">Proline/glycine betaine ABC transporter permease</fullName>
    </submittedName>
</protein>
<sequence length="310" mass="33951">MFPEIPFPDLSIIDPVNNGVDWIVAHWGSFFRELSNGMRDHLLNPINRGLQWTPPYLFIVVVGLLAWHATRKWGMALGIMLGLFLIGSFGLWNKMLLTTTLMLVSTLVSVLIGIPSGILMARSDRFRNFMLPVLDVMQTMPSFVYLIPVIMLFSLGQVPAVFATVIYALPPLIRLTDLGIRQVDGEVLEAARSFGTTNRQLLWKVQLPLARPSIMAGINQTIMMALAMVVLASMIGARGLGQDVLAGINTLDIGVGLQGGIAIVILAIVIDRITQGYGTPRRAKHKLNQPTATATKARASEDSPQQEVKA</sequence>
<dbReference type="GO" id="GO:0031460">
    <property type="term" value="P:glycine betaine transport"/>
    <property type="evidence" value="ECO:0007669"/>
    <property type="project" value="TreeGrafter"/>
</dbReference>
<dbReference type="Gene3D" id="1.10.3720.10">
    <property type="entry name" value="MetI-like"/>
    <property type="match status" value="1"/>
</dbReference>
<keyword evidence="2 7" id="KW-0813">Transport</keyword>
<dbReference type="Pfam" id="PF00528">
    <property type="entry name" value="BPD_transp_1"/>
    <property type="match status" value="1"/>
</dbReference>
<dbReference type="EMBL" id="QYUJ01000006">
    <property type="protein sequence ID" value="RJF75254.1"/>
    <property type="molecule type" value="Genomic_DNA"/>
</dbReference>
<evidence type="ECO:0000256" key="4">
    <source>
        <dbReference type="ARBA" id="ARBA00022692"/>
    </source>
</evidence>
<keyword evidence="4 7" id="KW-0812">Transmembrane</keyword>
<evidence type="ECO:0000256" key="8">
    <source>
        <dbReference type="SAM" id="MobiDB-lite"/>
    </source>
</evidence>